<proteinExistence type="predicted"/>
<reference evidence="1" key="2">
    <citation type="journal article" date="2015" name="Fish Shellfish Immunol.">
        <title>Early steps in the European eel (Anguilla anguilla)-Vibrio vulnificus interaction in the gills: Role of the RtxA13 toxin.</title>
        <authorList>
            <person name="Callol A."/>
            <person name="Pajuelo D."/>
            <person name="Ebbesson L."/>
            <person name="Teles M."/>
            <person name="MacKenzie S."/>
            <person name="Amaro C."/>
        </authorList>
    </citation>
    <scope>NUCLEOTIDE SEQUENCE</scope>
</reference>
<accession>A0A0E9TL83</accession>
<organism evidence="1">
    <name type="scientific">Anguilla anguilla</name>
    <name type="common">European freshwater eel</name>
    <name type="synonym">Muraena anguilla</name>
    <dbReference type="NCBI Taxonomy" id="7936"/>
    <lineage>
        <taxon>Eukaryota</taxon>
        <taxon>Metazoa</taxon>
        <taxon>Chordata</taxon>
        <taxon>Craniata</taxon>
        <taxon>Vertebrata</taxon>
        <taxon>Euteleostomi</taxon>
        <taxon>Actinopterygii</taxon>
        <taxon>Neopterygii</taxon>
        <taxon>Teleostei</taxon>
        <taxon>Anguilliformes</taxon>
        <taxon>Anguillidae</taxon>
        <taxon>Anguilla</taxon>
    </lineage>
</organism>
<protein>
    <submittedName>
        <fullName evidence="1">Uncharacterized protein</fullName>
    </submittedName>
</protein>
<sequence>MVTRNYLPGKHAHPYSQILLFTIMPYL</sequence>
<dbReference type="AlphaFoldDB" id="A0A0E9TL83"/>
<dbReference type="EMBL" id="GBXM01055074">
    <property type="protein sequence ID" value="JAH53503.1"/>
    <property type="molecule type" value="Transcribed_RNA"/>
</dbReference>
<name>A0A0E9TL83_ANGAN</name>
<evidence type="ECO:0000313" key="1">
    <source>
        <dbReference type="EMBL" id="JAH53503.1"/>
    </source>
</evidence>
<reference evidence="1" key="1">
    <citation type="submission" date="2014-11" db="EMBL/GenBank/DDBJ databases">
        <authorList>
            <person name="Amaro Gonzalez C."/>
        </authorList>
    </citation>
    <scope>NUCLEOTIDE SEQUENCE</scope>
</reference>